<dbReference type="InterPro" id="IPR047215">
    <property type="entry name" value="Galactose_mutarotase-like"/>
</dbReference>
<dbReference type="PANTHER" id="PTHR10091">
    <property type="entry name" value="ALDOSE-1-EPIMERASE"/>
    <property type="match status" value="1"/>
</dbReference>
<dbReference type="InterPro" id="IPR008183">
    <property type="entry name" value="Aldose_1/G6P_1-epimerase"/>
</dbReference>
<dbReference type="CDD" id="cd09019">
    <property type="entry name" value="galactose_mutarotase_like"/>
    <property type="match status" value="1"/>
</dbReference>
<dbReference type="InterPro" id="IPR015443">
    <property type="entry name" value="Aldose_1-epimerase"/>
</dbReference>
<keyword evidence="3 5" id="KW-0413">Isomerase</keyword>
<dbReference type="GO" id="GO:0004034">
    <property type="term" value="F:aldose 1-epimerase activity"/>
    <property type="evidence" value="ECO:0007669"/>
    <property type="project" value="UniProtKB-EC"/>
</dbReference>
<evidence type="ECO:0000256" key="8">
    <source>
        <dbReference type="PIRSR" id="PIRSR005096-3"/>
    </source>
</evidence>
<dbReference type="Gene3D" id="2.70.98.10">
    <property type="match status" value="1"/>
</dbReference>
<proteinExistence type="inferred from homology"/>
<comment type="similarity">
    <text evidence="2 5">Belongs to the aldose epimerase family.</text>
</comment>
<dbReference type="NCBIfam" id="NF008277">
    <property type="entry name" value="PRK11055.1"/>
    <property type="match status" value="1"/>
</dbReference>
<evidence type="ECO:0000256" key="1">
    <source>
        <dbReference type="ARBA" id="ARBA00005028"/>
    </source>
</evidence>
<dbReference type="RefSeq" id="WP_163464069.1">
    <property type="nucleotide sequence ID" value="NZ_JAAAMG010000012.1"/>
</dbReference>
<keyword evidence="10" id="KW-1185">Reference proteome</keyword>
<organism evidence="9 10">
    <name type="scientific">Jiella pacifica</name>
    <dbReference type="NCBI Taxonomy" id="2696469"/>
    <lineage>
        <taxon>Bacteria</taxon>
        <taxon>Pseudomonadati</taxon>
        <taxon>Pseudomonadota</taxon>
        <taxon>Alphaproteobacteria</taxon>
        <taxon>Hyphomicrobiales</taxon>
        <taxon>Aurantimonadaceae</taxon>
        <taxon>Jiella</taxon>
    </lineage>
</organism>
<evidence type="ECO:0000256" key="4">
    <source>
        <dbReference type="ARBA" id="ARBA00023277"/>
    </source>
</evidence>
<feature type="active site" description="Proton donor" evidence="6">
    <location>
        <position position="160"/>
    </location>
</feature>
<reference evidence="9 10" key="1">
    <citation type="submission" date="2020-01" db="EMBL/GenBank/DDBJ databases">
        <title>Jiella pacifica sp. nov.</title>
        <authorList>
            <person name="Xue Z."/>
            <person name="Zhu S."/>
            <person name="Chen J."/>
            <person name="Yang J."/>
        </authorList>
    </citation>
    <scope>NUCLEOTIDE SEQUENCE [LARGE SCALE GENOMIC DNA]</scope>
    <source>
        <strain evidence="9 10">40Bstr34</strain>
    </source>
</reference>
<dbReference type="Proteomes" id="UP000469011">
    <property type="component" value="Unassembled WGS sequence"/>
</dbReference>
<dbReference type="EMBL" id="JAAAMG010000012">
    <property type="protein sequence ID" value="NDW05815.1"/>
    <property type="molecule type" value="Genomic_DNA"/>
</dbReference>
<feature type="binding site" evidence="7">
    <location>
        <position position="220"/>
    </location>
    <ligand>
        <name>beta-D-galactose</name>
        <dbReference type="ChEBI" id="CHEBI:27667"/>
    </ligand>
</feature>
<dbReference type="InterPro" id="IPR014718">
    <property type="entry name" value="GH-type_carb-bd"/>
</dbReference>
<feature type="binding site" evidence="8">
    <location>
        <begin position="160"/>
        <end position="162"/>
    </location>
    <ligand>
        <name>beta-D-galactose</name>
        <dbReference type="ChEBI" id="CHEBI:27667"/>
    </ligand>
</feature>
<keyword evidence="4 5" id="KW-0119">Carbohydrate metabolism</keyword>
<sequence length="336" mass="35932">MNEEDVFTIENDGMAVEILALGASIASIRPRGAAHSMVLSLPKEAYGAANQSFVGASIGRFANRIADGRFELDGRAHALPVNDGPNQLHGGPAGFSTRPWAPVHRTASQLVLALTSEDGDQGFPGRLDAKAIFTVVAGDEMEIAYEATSDQPTVANLTSHLYFNLNGAGDVLGHRLTVFADHYLPIGETTLPTGEITQVGGSTFDFRNAPLLSERPTGLDHNFCLASQRSTTLRPAVRLEAPQSGWALELATTEPGMQVYDGHKFDGRQIAADGRPIEAFGGLALEPQVWPDAPNRPSFPSALLLPGETYRSISRYRFIDGSSSSAHGPAQTRRQA</sequence>
<evidence type="ECO:0000313" key="10">
    <source>
        <dbReference type="Proteomes" id="UP000469011"/>
    </source>
</evidence>
<dbReference type="InterPro" id="IPR011013">
    <property type="entry name" value="Gal_mutarotase_sf_dom"/>
</dbReference>
<gene>
    <name evidence="9" type="ORF">GTK09_15425</name>
</gene>
<dbReference type="GO" id="GO:0006006">
    <property type="term" value="P:glucose metabolic process"/>
    <property type="evidence" value="ECO:0007669"/>
    <property type="project" value="TreeGrafter"/>
</dbReference>
<dbReference type="GO" id="GO:0033499">
    <property type="term" value="P:galactose catabolic process via UDP-galactose, Leloir pathway"/>
    <property type="evidence" value="ECO:0007669"/>
    <property type="project" value="TreeGrafter"/>
</dbReference>
<name>A0A6N9T6I3_9HYPH</name>
<evidence type="ECO:0000256" key="5">
    <source>
        <dbReference type="PIRNR" id="PIRNR005096"/>
    </source>
</evidence>
<dbReference type="PANTHER" id="PTHR10091:SF0">
    <property type="entry name" value="GALACTOSE MUTAROTASE"/>
    <property type="match status" value="1"/>
</dbReference>
<dbReference type="EC" id="5.1.3.3" evidence="5"/>
<comment type="catalytic activity">
    <reaction evidence="5">
        <text>alpha-D-glucose = beta-D-glucose</text>
        <dbReference type="Rhea" id="RHEA:10264"/>
        <dbReference type="ChEBI" id="CHEBI:15903"/>
        <dbReference type="ChEBI" id="CHEBI:17925"/>
        <dbReference type="EC" id="5.1.3.3"/>
    </reaction>
</comment>
<dbReference type="SUPFAM" id="SSF74650">
    <property type="entry name" value="Galactose mutarotase-like"/>
    <property type="match status" value="1"/>
</dbReference>
<feature type="binding site" evidence="8">
    <location>
        <begin position="63"/>
        <end position="64"/>
    </location>
    <ligand>
        <name>beta-D-galactose</name>
        <dbReference type="ChEBI" id="CHEBI:27667"/>
    </ligand>
</feature>
<dbReference type="UniPathway" id="UPA00242"/>
<dbReference type="GO" id="GO:0005737">
    <property type="term" value="C:cytoplasm"/>
    <property type="evidence" value="ECO:0007669"/>
    <property type="project" value="TreeGrafter"/>
</dbReference>
<evidence type="ECO:0000313" key="9">
    <source>
        <dbReference type="EMBL" id="NDW05815.1"/>
    </source>
</evidence>
<protein>
    <recommendedName>
        <fullName evidence="5">Aldose 1-epimerase</fullName>
        <ecNumber evidence="5">5.1.3.3</ecNumber>
    </recommendedName>
</protein>
<accession>A0A6N9T6I3</accession>
<comment type="pathway">
    <text evidence="1 5">Carbohydrate metabolism; hexose metabolism.</text>
</comment>
<dbReference type="Pfam" id="PF01263">
    <property type="entry name" value="Aldose_epim"/>
    <property type="match status" value="1"/>
</dbReference>
<feature type="active site" description="Proton acceptor" evidence="6">
    <location>
        <position position="286"/>
    </location>
</feature>
<evidence type="ECO:0000256" key="3">
    <source>
        <dbReference type="ARBA" id="ARBA00023235"/>
    </source>
</evidence>
<comment type="caution">
    <text evidence="9">The sequence shown here is derived from an EMBL/GenBank/DDBJ whole genome shotgun (WGS) entry which is preliminary data.</text>
</comment>
<dbReference type="GO" id="GO:0030246">
    <property type="term" value="F:carbohydrate binding"/>
    <property type="evidence" value="ECO:0007669"/>
    <property type="project" value="InterPro"/>
</dbReference>
<evidence type="ECO:0000256" key="2">
    <source>
        <dbReference type="ARBA" id="ARBA00006206"/>
    </source>
</evidence>
<dbReference type="AlphaFoldDB" id="A0A6N9T6I3"/>
<evidence type="ECO:0000256" key="7">
    <source>
        <dbReference type="PIRSR" id="PIRSR005096-2"/>
    </source>
</evidence>
<evidence type="ECO:0000256" key="6">
    <source>
        <dbReference type="PIRSR" id="PIRSR005096-1"/>
    </source>
</evidence>
<dbReference type="PIRSF" id="PIRSF005096">
    <property type="entry name" value="GALM"/>
    <property type="match status" value="1"/>
</dbReference>